<organism evidence="7 8">
    <name type="scientific">Ornithinicoccus hortensis</name>
    <dbReference type="NCBI Taxonomy" id="82346"/>
    <lineage>
        <taxon>Bacteria</taxon>
        <taxon>Bacillati</taxon>
        <taxon>Actinomycetota</taxon>
        <taxon>Actinomycetes</taxon>
        <taxon>Micrococcales</taxon>
        <taxon>Intrasporangiaceae</taxon>
        <taxon>Ornithinicoccus</taxon>
    </lineage>
</organism>
<dbReference type="Pfam" id="PF07992">
    <property type="entry name" value="Pyr_redox_2"/>
    <property type="match status" value="1"/>
</dbReference>
<keyword evidence="5" id="KW-0560">Oxidoreductase</keyword>
<dbReference type="Gene3D" id="3.50.50.100">
    <property type="match status" value="1"/>
</dbReference>
<accession>A0A542YNR9</accession>
<comment type="cofactor">
    <cofactor evidence="1">
        <name>FAD</name>
        <dbReference type="ChEBI" id="CHEBI:57692"/>
    </cofactor>
</comment>
<dbReference type="GO" id="GO:0003955">
    <property type="term" value="F:NAD(P)H dehydrogenase (quinone) activity"/>
    <property type="evidence" value="ECO:0007669"/>
    <property type="project" value="TreeGrafter"/>
</dbReference>
<keyword evidence="3" id="KW-0285">Flavoprotein</keyword>
<evidence type="ECO:0000313" key="8">
    <source>
        <dbReference type="Proteomes" id="UP000319516"/>
    </source>
</evidence>
<evidence type="ECO:0000256" key="4">
    <source>
        <dbReference type="ARBA" id="ARBA00022827"/>
    </source>
</evidence>
<protein>
    <submittedName>
        <fullName evidence="7">NADH dehydrogenase</fullName>
    </submittedName>
</protein>
<feature type="domain" description="FAD/NAD(P)-binding" evidence="6">
    <location>
        <begin position="3"/>
        <end position="319"/>
    </location>
</feature>
<keyword evidence="4" id="KW-0274">FAD</keyword>
<dbReference type="InterPro" id="IPR023753">
    <property type="entry name" value="FAD/NAD-binding_dom"/>
</dbReference>
<dbReference type="InterPro" id="IPR051169">
    <property type="entry name" value="NADH-Q_oxidoreductase"/>
</dbReference>
<dbReference type="PRINTS" id="PR00368">
    <property type="entry name" value="FADPNR"/>
</dbReference>
<evidence type="ECO:0000256" key="1">
    <source>
        <dbReference type="ARBA" id="ARBA00001974"/>
    </source>
</evidence>
<dbReference type="Proteomes" id="UP000319516">
    <property type="component" value="Unassembled WGS sequence"/>
</dbReference>
<dbReference type="EMBL" id="VFOP01000001">
    <property type="protein sequence ID" value="TQL49753.1"/>
    <property type="molecule type" value="Genomic_DNA"/>
</dbReference>
<comment type="caution">
    <text evidence="7">The sequence shown here is derived from an EMBL/GenBank/DDBJ whole genome shotgun (WGS) entry which is preliminary data.</text>
</comment>
<dbReference type="PANTHER" id="PTHR42913">
    <property type="entry name" value="APOPTOSIS-INDUCING FACTOR 1"/>
    <property type="match status" value="1"/>
</dbReference>
<evidence type="ECO:0000313" key="7">
    <source>
        <dbReference type="EMBL" id="TQL49753.1"/>
    </source>
</evidence>
<dbReference type="RefSeq" id="WP_141783971.1">
    <property type="nucleotide sequence ID" value="NZ_BAAAIK010000003.1"/>
</dbReference>
<evidence type="ECO:0000256" key="5">
    <source>
        <dbReference type="ARBA" id="ARBA00023002"/>
    </source>
</evidence>
<name>A0A542YNR9_9MICO</name>
<dbReference type="InterPro" id="IPR036188">
    <property type="entry name" value="FAD/NAD-bd_sf"/>
</dbReference>
<sequence>MKRVVLVGGGYVTLHAYRQLARRLRGELRRGEVEIVVLSADDCHSFHGFTGEVLAGILPFDRTRTPLAQACPRARVLHARVTHIDPDGRRVRYLPVAPAGDSAAEVTLDYDQLVVGTGGREPVGTVPGLAEHGFTLRAPGHIRALSEHLQRVARPGPVLPDRSPGAGVPTWPGDSARSVVVAGGGIAGVELAAAIADFGRGGLEVHLVHSGDELLPELRADHPRLADRAEQELARLGVHTHRGVRLVAVSSLGAVLRDHSTELLPAGTVLGTIGQRPVQIPGLEQLPHDPRDRLVTRRDLSVAGGTWAAGDAALVEHPGTGRPVATNALWAIKGGAHVGRNVARTLRGRPTRRFRYRGLGQAASFGLGRSVATLYGIELTGEVAWVLRMAFFLRFMPSRRTALTVTLDLASRLTHRPVTDAPPARDGIPAVG</sequence>
<evidence type="ECO:0000259" key="6">
    <source>
        <dbReference type="Pfam" id="PF07992"/>
    </source>
</evidence>
<proteinExistence type="inferred from homology"/>
<dbReference type="GO" id="GO:0019646">
    <property type="term" value="P:aerobic electron transport chain"/>
    <property type="evidence" value="ECO:0007669"/>
    <property type="project" value="TreeGrafter"/>
</dbReference>
<dbReference type="AlphaFoldDB" id="A0A542YNR9"/>
<dbReference type="SUPFAM" id="SSF51905">
    <property type="entry name" value="FAD/NAD(P)-binding domain"/>
    <property type="match status" value="2"/>
</dbReference>
<gene>
    <name evidence="7" type="ORF">FB467_0844</name>
</gene>
<dbReference type="OrthoDB" id="9802028at2"/>
<evidence type="ECO:0000256" key="2">
    <source>
        <dbReference type="ARBA" id="ARBA00005272"/>
    </source>
</evidence>
<comment type="similarity">
    <text evidence="2">Belongs to the NADH dehydrogenase family.</text>
</comment>
<keyword evidence="8" id="KW-1185">Reference proteome</keyword>
<reference evidence="7 8" key="1">
    <citation type="submission" date="2019-06" db="EMBL/GenBank/DDBJ databases">
        <title>Sequencing the genomes of 1000 actinobacteria strains.</title>
        <authorList>
            <person name="Klenk H.-P."/>
        </authorList>
    </citation>
    <scope>NUCLEOTIDE SEQUENCE [LARGE SCALE GENOMIC DNA]</scope>
    <source>
        <strain evidence="7 8">DSM 12335</strain>
    </source>
</reference>
<dbReference type="PANTHER" id="PTHR42913:SF3">
    <property type="entry name" value="64 KDA MITOCHONDRIAL NADH DEHYDROGENASE (EUROFUNG)"/>
    <property type="match status" value="1"/>
</dbReference>
<evidence type="ECO:0000256" key="3">
    <source>
        <dbReference type="ARBA" id="ARBA00022630"/>
    </source>
</evidence>